<reference evidence="4 5" key="1">
    <citation type="submission" date="2017-11" db="EMBL/GenBank/DDBJ databases">
        <title>Draft genome sequence of Rhizobiales bacterium SY3-13.</title>
        <authorList>
            <person name="Sun C."/>
        </authorList>
    </citation>
    <scope>NUCLEOTIDE SEQUENCE [LARGE SCALE GENOMIC DNA]</scope>
    <source>
        <strain evidence="4 5">SY3-13</strain>
    </source>
</reference>
<dbReference type="SUPFAM" id="SSF109910">
    <property type="entry name" value="YgfY-like"/>
    <property type="match status" value="1"/>
</dbReference>
<dbReference type="Proteomes" id="UP000229498">
    <property type="component" value="Unassembled WGS sequence"/>
</dbReference>
<dbReference type="PANTHER" id="PTHR12469:SF2">
    <property type="entry name" value="SUCCINATE DEHYDROGENASE ASSEMBLY FACTOR 2, MITOCHONDRIAL"/>
    <property type="match status" value="1"/>
</dbReference>
<gene>
    <name evidence="4" type="ORF">CVT23_20790</name>
</gene>
<sequence>MDATDDDLELRRKKLLYRSHYTGTKETDILLTRFAERNLPTFDARQLDLYEAILHAGDPEILAWVVGRKPIPPEYDNEVSRMLVRFNFAQPGS</sequence>
<dbReference type="Gene3D" id="1.10.150.250">
    <property type="entry name" value="Flavinator of succinate dehydrogenase"/>
    <property type="match status" value="1"/>
</dbReference>
<dbReference type="GO" id="GO:0006099">
    <property type="term" value="P:tricarboxylic acid cycle"/>
    <property type="evidence" value="ECO:0007669"/>
    <property type="project" value="TreeGrafter"/>
</dbReference>
<dbReference type="EMBL" id="PHIG01000056">
    <property type="protein sequence ID" value="PJK27729.1"/>
    <property type="molecule type" value="Genomic_DNA"/>
</dbReference>
<evidence type="ECO:0000256" key="3">
    <source>
        <dbReference type="ARBA" id="ARBA00023186"/>
    </source>
</evidence>
<evidence type="ECO:0000313" key="4">
    <source>
        <dbReference type="EMBL" id="PJK27729.1"/>
    </source>
</evidence>
<protein>
    <recommendedName>
        <fullName evidence="2">FAD assembly factor SdhE</fullName>
    </recommendedName>
</protein>
<evidence type="ECO:0000313" key="5">
    <source>
        <dbReference type="Proteomes" id="UP000229498"/>
    </source>
</evidence>
<dbReference type="AlphaFoldDB" id="A0A2M9FWB5"/>
<accession>A0A2M9FWB5</accession>
<comment type="similarity">
    <text evidence="1">Belongs to the SdhE FAD assembly factor family.</text>
</comment>
<dbReference type="OrthoDB" id="9807264at2"/>
<evidence type="ECO:0000256" key="2">
    <source>
        <dbReference type="ARBA" id="ARBA00019418"/>
    </source>
</evidence>
<dbReference type="InterPro" id="IPR005631">
    <property type="entry name" value="SDH"/>
</dbReference>
<dbReference type="InterPro" id="IPR036714">
    <property type="entry name" value="SDH_sf"/>
</dbReference>
<keyword evidence="5" id="KW-1185">Reference proteome</keyword>
<organism evidence="4 5">
    <name type="scientific">Minwuia thermotolerans</name>
    <dbReference type="NCBI Taxonomy" id="2056226"/>
    <lineage>
        <taxon>Bacteria</taxon>
        <taxon>Pseudomonadati</taxon>
        <taxon>Pseudomonadota</taxon>
        <taxon>Alphaproteobacteria</taxon>
        <taxon>Minwuiales</taxon>
        <taxon>Minwuiaceae</taxon>
        <taxon>Minwuia</taxon>
    </lineage>
</organism>
<dbReference type="RefSeq" id="WP_109795858.1">
    <property type="nucleotide sequence ID" value="NZ_PHIG01000056.1"/>
</dbReference>
<name>A0A2M9FWB5_9PROT</name>
<dbReference type="PANTHER" id="PTHR12469">
    <property type="entry name" value="PROTEIN EMI5 HOMOLOG, MITOCHONDRIAL"/>
    <property type="match status" value="1"/>
</dbReference>
<keyword evidence="3" id="KW-0143">Chaperone</keyword>
<evidence type="ECO:0000256" key="1">
    <source>
        <dbReference type="ARBA" id="ARBA00008571"/>
    </source>
</evidence>
<comment type="caution">
    <text evidence="4">The sequence shown here is derived from an EMBL/GenBank/DDBJ whole genome shotgun (WGS) entry which is preliminary data.</text>
</comment>
<dbReference type="Pfam" id="PF03937">
    <property type="entry name" value="Sdh5"/>
    <property type="match status" value="1"/>
</dbReference>
<proteinExistence type="inferred from homology"/>